<dbReference type="AlphaFoldDB" id="A0A6G9Y570"/>
<evidence type="ECO:0000313" key="1">
    <source>
        <dbReference type="EMBL" id="QIS08216.1"/>
    </source>
</evidence>
<organism evidence="1 2">
    <name type="scientific">Nocardia arthritidis</name>
    <dbReference type="NCBI Taxonomy" id="228602"/>
    <lineage>
        <taxon>Bacteria</taxon>
        <taxon>Bacillati</taxon>
        <taxon>Actinomycetota</taxon>
        <taxon>Actinomycetes</taxon>
        <taxon>Mycobacteriales</taxon>
        <taxon>Nocardiaceae</taxon>
        <taxon>Nocardia</taxon>
    </lineage>
</organism>
<keyword evidence="2" id="KW-1185">Reference proteome</keyword>
<dbReference type="KEGG" id="nah:F5544_01465"/>
<protein>
    <submittedName>
        <fullName evidence="1">Uncharacterized protein</fullName>
    </submittedName>
</protein>
<proteinExistence type="predicted"/>
<name>A0A6G9Y570_9NOCA</name>
<sequence>MTSEYADRVPAASTIRKWSTLTRLGAMLDNAGDREHARRFAQWFEARYGFTAVIPPWSAETTGIADETEPEASTVLIESDQ</sequence>
<gene>
    <name evidence="1" type="ORF">F5544_01465</name>
</gene>
<dbReference type="RefSeq" id="WP_167471499.1">
    <property type="nucleotide sequence ID" value="NZ_CP046172.1"/>
</dbReference>
<evidence type="ECO:0000313" key="2">
    <source>
        <dbReference type="Proteomes" id="UP000503540"/>
    </source>
</evidence>
<accession>A0A6G9Y570</accession>
<dbReference type="Proteomes" id="UP000503540">
    <property type="component" value="Chromosome"/>
</dbReference>
<dbReference type="EMBL" id="CP046172">
    <property type="protein sequence ID" value="QIS08216.1"/>
    <property type="molecule type" value="Genomic_DNA"/>
</dbReference>
<reference evidence="1 2" key="1">
    <citation type="journal article" date="2019" name="ACS Chem. Biol.">
        <title>Identification and Mobilization of a Cryptic Antibiotic Biosynthesis Gene Locus from a Human-Pathogenic Nocardia Isolate.</title>
        <authorList>
            <person name="Herisse M."/>
            <person name="Ishida K."/>
            <person name="Porter J.L."/>
            <person name="Howden B."/>
            <person name="Hertweck C."/>
            <person name="Stinear T.P."/>
            <person name="Pidot S.J."/>
        </authorList>
    </citation>
    <scope>NUCLEOTIDE SEQUENCE [LARGE SCALE GENOMIC DNA]</scope>
    <source>
        <strain evidence="1 2">AUSMDU00012717</strain>
    </source>
</reference>